<dbReference type="InterPro" id="IPR005119">
    <property type="entry name" value="LysR_subst-bd"/>
</dbReference>
<dbReference type="SUPFAM" id="SSF53850">
    <property type="entry name" value="Periplasmic binding protein-like II"/>
    <property type="match status" value="1"/>
</dbReference>
<dbReference type="EMBL" id="JAUSRO010000018">
    <property type="protein sequence ID" value="MDP9902386.1"/>
    <property type="molecule type" value="Genomic_DNA"/>
</dbReference>
<gene>
    <name evidence="3" type="ORF">J2W36_004663</name>
</gene>
<evidence type="ECO:0000256" key="1">
    <source>
        <dbReference type="ARBA" id="ARBA00009437"/>
    </source>
</evidence>
<dbReference type="PANTHER" id="PTHR30537">
    <property type="entry name" value="HTH-TYPE TRANSCRIPTIONAL REGULATOR"/>
    <property type="match status" value="1"/>
</dbReference>
<comment type="similarity">
    <text evidence="1">Belongs to the LysR transcriptional regulatory family.</text>
</comment>
<dbReference type="Proteomes" id="UP001226867">
    <property type="component" value="Unassembled WGS sequence"/>
</dbReference>
<keyword evidence="3" id="KW-0238">DNA-binding</keyword>
<reference evidence="3 4" key="1">
    <citation type="submission" date="2023-07" db="EMBL/GenBank/DDBJ databases">
        <title>Sorghum-associated microbial communities from plants grown in Nebraska, USA.</title>
        <authorList>
            <person name="Schachtman D."/>
        </authorList>
    </citation>
    <scope>NUCLEOTIDE SEQUENCE [LARGE SCALE GENOMIC DNA]</scope>
    <source>
        <strain evidence="3 4">DS1607</strain>
    </source>
</reference>
<evidence type="ECO:0000259" key="2">
    <source>
        <dbReference type="Pfam" id="PF03466"/>
    </source>
</evidence>
<organism evidence="3 4">
    <name type="scientific">Variovorax ginsengisoli</name>
    <dbReference type="NCBI Taxonomy" id="363844"/>
    <lineage>
        <taxon>Bacteria</taxon>
        <taxon>Pseudomonadati</taxon>
        <taxon>Pseudomonadota</taxon>
        <taxon>Betaproteobacteria</taxon>
        <taxon>Burkholderiales</taxon>
        <taxon>Comamonadaceae</taxon>
        <taxon>Variovorax</taxon>
    </lineage>
</organism>
<dbReference type="InterPro" id="IPR058163">
    <property type="entry name" value="LysR-type_TF_proteobact-type"/>
</dbReference>
<evidence type="ECO:0000313" key="4">
    <source>
        <dbReference type="Proteomes" id="UP001226867"/>
    </source>
</evidence>
<name>A0ABT9SF47_9BURK</name>
<protein>
    <submittedName>
        <fullName evidence="3">DNA-binding transcriptional LysR family regulator</fullName>
    </submittedName>
</protein>
<dbReference type="Pfam" id="PF03466">
    <property type="entry name" value="LysR_substrate"/>
    <property type="match status" value="1"/>
</dbReference>
<sequence length="185" mass="20158">MDAMHYKTDRNDVRGIAQILHHMWIPLQGARRFAQSRPHSRAHAQWQPVPLGIRAPGRSMVVGVLGSLTLDHPGLMVEAAADGLGITYVPVREAQVWLDDGRLVDALTDWYPSIPGLFLYYPGSRLVPAGLRASIEVLRQQMPDYATSLQSCAGASASESRFFASEQRQISACGNTGWGGMGCVA</sequence>
<evidence type="ECO:0000313" key="3">
    <source>
        <dbReference type="EMBL" id="MDP9902386.1"/>
    </source>
</evidence>
<dbReference type="Gene3D" id="3.40.190.290">
    <property type="match status" value="1"/>
</dbReference>
<proteinExistence type="inferred from homology"/>
<dbReference type="PANTHER" id="PTHR30537:SF1">
    <property type="entry name" value="HTH-TYPE TRANSCRIPTIONAL REGULATOR PGRR"/>
    <property type="match status" value="1"/>
</dbReference>
<keyword evidence="4" id="KW-1185">Reference proteome</keyword>
<accession>A0ABT9SF47</accession>
<dbReference type="RefSeq" id="WP_307692133.1">
    <property type="nucleotide sequence ID" value="NZ_JAUSRO010000018.1"/>
</dbReference>
<comment type="caution">
    <text evidence="3">The sequence shown here is derived from an EMBL/GenBank/DDBJ whole genome shotgun (WGS) entry which is preliminary data.</text>
</comment>
<dbReference type="GO" id="GO:0003677">
    <property type="term" value="F:DNA binding"/>
    <property type="evidence" value="ECO:0007669"/>
    <property type="project" value="UniProtKB-KW"/>
</dbReference>
<feature type="domain" description="LysR substrate-binding" evidence="2">
    <location>
        <begin position="66"/>
        <end position="142"/>
    </location>
</feature>